<evidence type="ECO:0000256" key="1">
    <source>
        <dbReference type="ARBA" id="ARBA00004613"/>
    </source>
</evidence>
<dbReference type="SUPFAM" id="SSF50494">
    <property type="entry name" value="Trypsin-like serine proteases"/>
    <property type="match status" value="1"/>
</dbReference>
<dbReference type="GO" id="GO:0006508">
    <property type="term" value="P:proteolysis"/>
    <property type="evidence" value="ECO:0007669"/>
    <property type="project" value="UniProtKB-KW"/>
</dbReference>
<accession>E4XAB1</accession>
<dbReference type="PANTHER" id="PTHR24264">
    <property type="entry name" value="TRYPSIN-RELATED"/>
    <property type="match status" value="1"/>
</dbReference>
<dbReference type="SMART" id="SM00020">
    <property type="entry name" value="Tryp_SPc"/>
    <property type="match status" value="1"/>
</dbReference>
<dbReference type="AlphaFoldDB" id="E4XAB1"/>
<protein>
    <recommendedName>
        <fullName evidence="10">Peptidase S1 domain-containing protein</fullName>
    </recommendedName>
</protein>
<keyword evidence="6" id="KW-1015">Disulfide bond</keyword>
<dbReference type="PROSITE" id="PS00135">
    <property type="entry name" value="TRYPSIN_SER"/>
    <property type="match status" value="1"/>
</dbReference>
<dbReference type="InterPro" id="IPR018114">
    <property type="entry name" value="TRYPSIN_HIS"/>
</dbReference>
<dbReference type="Proteomes" id="UP000001307">
    <property type="component" value="Unassembled WGS sequence"/>
</dbReference>
<evidence type="ECO:0000256" key="3">
    <source>
        <dbReference type="ARBA" id="ARBA00022670"/>
    </source>
</evidence>
<dbReference type="OrthoDB" id="5597713at2759"/>
<evidence type="ECO:0000313" key="13">
    <source>
        <dbReference type="Proteomes" id="UP000001307"/>
    </source>
</evidence>
<evidence type="ECO:0000313" key="12">
    <source>
        <dbReference type="EMBL" id="CBY39478.1"/>
    </source>
</evidence>
<dbReference type="CDD" id="cd00190">
    <property type="entry name" value="Tryp_SPc"/>
    <property type="match status" value="1"/>
</dbReference>
<name>E4XAB1_OIKDI</name>
<organism evidence="11">
    <name type="scientific">Oikopleura dioica</name>
    <name type="common">Tunicate</name>
    <dbReference type="NCBI Taxonomy" id="34765"/>
    <lineage>
        <taxon>Eukaryota</taxon>
        <taxon>Metazoa</taxon>
        <taxon>Chordata</taxon>
        <taxon>Tunicata</taxon>
        <taxon>Appendicularia</taxon>
        <taxon>Copelata</taxon>
        <taxon>Oikopleuridae</taxon>
        <taxon>Oikopleura</taxon>
    </lineage>
</organism>
<evidence type="ECO:0000256" key="8">
    <source>
        <dbReference type="RuleBase" id="RU363034"/>
    </source>
</evidence>
<dbReference type="InterPro" id="IPR009003">
    <property type="entry name" value="Peptidase_S1_PA"/>
</dbReference>
<feature type="region of interest" description="Disordered" evidence="9">
    <location>
        <begin position="239"/>
        <end position="369"/>
    </location>
</feature>
<evidence type="ECO:0000313" key="11">
    <source>
        <dbReference type="EMBL" id="CBY08585.1"/>
    </source>
</evidence>
<keyword evidence="5 8" id="KW-0720">Serine protease</keyword>
<dbReference type="PROSITE" id="PS50240">
    <property type="entry name" value="TRYPSIN_DOM"/>
    <property type="match status" value="1"/>
</dbReference>
<dbReference type="Gene3D" id="2.40.10.10">
    <property type="entry name" value="Trypsin-like serine proteases"/>
    <property type="match status" value="1"/>
</dbReference>
<dbReference type="InterPro" id="IPR050127">
    <property type="entry name" value="Serine_Proteases_S1"/>
</dbReference>
<evidence type="ECO:0000256" key="6">
    <source>
        <dbReference type="ARBA" id="ARBA00023157"/>
    </source>
</evidence>
<feature type="domain" description="Peptidase S1" evidence="10">
    <location>
        <begin position="372"/>
        <end position="620"/>
    </location>
</feature>
<dbReference type="InParanoid" id="E4XAB1"/>
<evidence type="ECO:0000256" key="7">
    <source>
        <dbReference type="ARBA" id="ARBA00024195"/>
    </source>
</evidence>
<keyword evidence="13" id="KW-1185">Reference proteome</keyword>
<evidence type="ECO:0000256" key="4">
    <source>
        <dbReference type="ARBA" id="ARBA00022801"/>
    </source>
</evidence>
<dbReference type="GO" id="GO:0004252">
    <property type="term" value="F:serine-type endopeptidase activity"/>
    <property type="evidence" value="ECO:0007669"/>
    <property type="project" value="InterPro"/>
</dbReference>
<keyword evidence="2" id="KW-0964">Secreted</keyword>
<dbReference type="PROSITE" id="PS00134">
    <property type="entry name" value="TRYPSIN_HIS"/>
    <property type="match status" value="1"/>
</dbReference>
<dbReference type="Pfam" id="PF00089">
    <property type="entry name" value="Trypsin"/>
    <property type="match status" value="1"/>
</dbReference>
<dbReference type="FunFam" id="2.40.10.10:FF:000002">
    <property type="entry name" value="Transmembrane protease serine"/>
    <property type="match status" value="1"/>
</dbReference>
<feature type="compositionally biased region" description="Low complexity" evidence="9">
    <location>
        <begin position="250"/>
        <end position="287"/>
    </location>
</feature>
<evidence type="ECO:0000256" key="9">
    <source>
        <dbReference type="SAM" id="MobiDB-lite"/>
    </source>
</evidence>
<feature type="compositionally biased region" description="Acidic residues" evidence="9">
    <location>
        <begin position="293"/>
        <end position="330"/>
    </location>
</feature>
<comment type="similarity">
    <text evidence="7">Belongs to the peptidase S1 family. CLIP subfamily.</text>
</comment>
<dbReference type="EMBL" id="FN653032">
    <property type="protein sequence ID" value="CBY08585.1"/>
    <property type="molecule type" value="Genomic_DNA"/>
</dbReference>
<evidence type="ECO:0000256" key="5">
    <source>
        <dbReference type="ARBA" id="ARBA00022825"/>
    </source>
</evidence>
<dbReference type="Proteomes" id="UP000011014">
    <property type="component" value="Unassembled WGS sequence"/>
</dbReference>
<dbReference type="InterPro" id="IPR001314">
    <property type="entry name" value="Peptidase_S1A"/>
</dbReference>
<proteinExistence type="inferred from homology"/>
<dbReference type="InterPro" id="IPR033116">
    <property type="entry name" value="TRYPSIN_SER"/>
</dbReference>
<keyword evidence="4 8" id="KW-0378">Hydrolase</keyword>
<dbReference type="PANTHER" id="PTHR24264:SF65">
    <property type="entry name" value="SRCR DOMAIN-CONTAINING PROTEIN"/>
    <property type="match status" value="1"/>
</dbReference>
<dbReference type="InterPro" id="IPR043504">
    <property type="entry name" value="Peptidase_S1_PA_chymotrypsin"/>
</dbReference>
<keyword evidence="3 8" id="KW-0645">Protease</keyword>
<evidence type="ECO:0000259" key="10">
    <source>
        <dbReference type="PROSITE" id="PS50240"/>
    </source>
</evidence>
<reference evidence="11" key="1">
    <citation type="journal article" date="2010" name="Science">
        <title>Plasticity of animal genome architecture unmasked by rapid evolution of a pelagic tunicate.</title>
        <authorList>
            <person name="Denoeud F."/>
            <person name="Henriet S."/>
            <person name="Mungpakdee S."/>
            <person name="Aury J.M."/>
            <person name="Da Silva C."/>
            <person name="Brinkmann H."/>
            <person name="Mikhaleva J."/>
            <person name="Olsen L.C."/>
            <person name="Jubin C."/>
            <person name="Canestro C."/>
            <person name="Bouquet J.M."/>
            <person name="Danks G."/>
            <person name="Poulain J."/>
            <person name="Campsteijn C."/>
            <person name="Adamski M."/>
            <person name="Cross I."/>
            <person name="Yadetie F."/>
            <person name="Muffato M."/>
            <person name="Louis A."/>
            <person name="Butcher S."/>
            <person name="Tsagkogeorga G."/>
            <person name="Konrad A."/>
            <person name="Singh S."/>
            <person name="Jensen M.F."/>
            <person name="Cong E.H."/>
            <person name="Eikeseth-Otteraa H."/>
            <person name="Noel B."/>
            <person name="Anthouard V."/>
            <person name="Porcel B.M."/>
            <person name="Kachouri-Lafond R."/>
            <person name="Nishino A."/>
            <person name="Ugolini M."/>
            <person name="Chourrout P."/>
            <person name="Nishida H."/>
            <person name="Aasland R."/>
            <person name="Huzurbazar S."/>
            <person name="Westhof E."/>
            <person name="Delsuc F."/>
            <person name="Lehrach H."/>
            <person name="Reinhardt R."/>
            <person name="Weissenbach J."/>
            <person name="Roy S.W."/>
            <person name="Artiguenave F."/>
            <person name="Postlethwait J.H."/>
            <person name="Manak J.R."/>
            <person name="Thompson E.M."/>
            <person name="Jaillon O."/>
            <person name="Du Pasquier L."/>
            <person name="Boudinot P."/>
            <person name="Liberles D.A."/>
            <person name="Volff J.N."/>
            <person name="Philippe H."/>
            <person name="Lenhard B."/>
            <person name="Roest Crollius H."/>
            <person name="Wincker P."/>
            <person name="Chourrout D."/>
        </authorList>
    </citation>
    <scope>NUCLEOTIDE SEQUENCE [LARGE SCALE GENOMIC DNA]</scope>
</reference>
<dbReference type="EMBL" id="FN655550">
    <property type="protein sequence ID" value="CBY39478.1"/>
    <property type="molecule type" value="Genomic_DNA"/>
</dbReference>
<dbReference type="GO" id="GO:0005615">
    <property type="term" value="C:extracellular space"/>
    <property type="evidence" value="ECO:0007669"/>
    <property type="project" value="TreeGrafter"/>
</dbReference>
<comment type="subcellular location">
    <subcellularLocation>
        <location evidence="1">Secreted</location>
    </subcellularLocation>
</comment>
<sequence>MKISQAVLLASAQAAWPDKFATQKEKEALSGTPRSKKSAALCSANLTSATDDNPIENGFWDCPNLGQDVAKLKCTAKCSSGEKNWKKAEISAFCKTTPKIKEKISGVNGDGLKCGEVVNPCDELVATTEITMGSLVKQFSNAKEVRYDLICDDGENLGLVKCSIKKGTFKSKLAFETACDRFICDEADAYENFPIGPGSWTCKEKKGKLTCKASCDWEESSPVKYQITCNNSGWSVKKGNDSEMCDEEPVTTTSTTTSTTFFTTTSGETTPTNTPFTTDEPVTPTDRPTTEEPPTDDPPTEEPPTEEPPTEDPPTEEPPTEEPPTEEPPTEEPPSGEFNTLSDNITADLDTCTDDSNFPSGGRRQREKMSKIVGGVTAGDNSWPWITRLFLRETIGSGGGFRCGGSIIKSNWVLSAAHCCEGMAEIFGTFGDLSDSSSDSNEYTLISTTFFNHPEYGNGSDGSSQNSDWCLIKFNENILAADPEGKTRMACMPDSEPDHGEACWVAGWGTTSSGGSTSSQLLSAGVNFMSQEYCVSKSFISSVLPDDICAGIPDRDGDDVVDGGKDACQGDSGGPLICPINGRATLSGVVSRGNGCAWRGWPGIYSSVFSAKDWIKTTIENN</sequence>
<dbReference type="InterPro" id="IPR001254">
    <property type="entry name" value="Trypsin_dom"/>
</dbReference>
<gene>
    <name evidence="11" type="ORF">GSOID_T00005165001</name>
    <name evidence="12" type="ORF">GSOID_T00020048001</name>
</gene>
<dbReference type="PRINTS" id="PR00722">
    <property type="entry name" value="CHYMOTRYPSIN"/>
</dbReference>
<evidence type="ECO:0000256" key="2">
    <source>
        <dbReference type="ARBA" id="ARBA00022525"/>
    </source>
</evidence>